<evidence type="ECO:0000259" key="2">
    <source>
        <dbReference type="Pfam" id="PF00930"/>
    </source>
</evidence>
<dbReference type="InterPro" id="IPR050278">
    <property type="entry name" value="Serine_Prot_S9B/DPPIV"/>
</dbReference>
<dbReference type="InterPro" id="IPR001375">
    <property type="entry name" value="Peptidase_S9_cat"/>
</dbReference>
<dbReference type="Gene3D" id="2.140.10.30">
    <property type="entry name" value="Dipeptidylpeptidase IV, N-terminal domain"/>
    <property type="match status" value="1"/>
</dbReference>
<evidence type="ECO:0000313" key="4">
    <source>
        <dbReference type="Proteomes" id="UP001500298"/>
    </source>
</evidence>
<gene>
    <name evidence="3" type="ORF">GCM10023331_33100</name>
</gene>
<organism evidence="3 4">
    <name type="scientific">Algivirga pacifica</name>
    <dbReference type="NCBI Taxonomy" id="1162670"/>
    <lineage>
        <taxon>Bacteria</taxon>
        <taxon>Pseudomonadati</taxon>
        <taxon>Bacteroidota</taxon>
        <taxon>Cytophagia</taxon>
        <taxon>Cytophagales</taxon>
        <taxon>Flammeovirgaceae</taxon>
        <taxon>Algivirga</taxon>
    </lineage>
</organism>
<evidence type="ECO:0000259" key="1">
    <source>
        <dbReference type="Pfam" id="PF00326"/>
    </source>
</evidence>
<dbReference type="SUPFAM" id="SSF53474">
    <property type="entry name" value="alpha/beta-Hydrolases"/>
    <property type="match status" value="1"/>
</dbReference>
<feature type="domain" description="Peptidase S9 prolyl oligopeptidase catalytic" evidence="1">
    <location>
        <begin position="516"/>
        <end position="711"/>
    </location>
</feature>
<dbReference type="Gene3D" id="3.40.50.1820">
    <property type="entry name" value="alpha/beta hydrolase"/>
    <property type="match status" value="1"/>
</dbReference>
<dbReference type="EMBL" id="BAABJX010000052">
    <property type="protein sequence ID" value="GAA4845703.1"/>
    <property type="molecule type" value="Genomic_DNA"/>
</dbReference>
<dbReference type="SUPFAM" id="SSF82171">
    <property type="entry name" value="DPP6 N-terminal domain-like"/>
    <property type="match status" value="1"/>
</dbReference>
<sequence length="712" mass="81514">MQVFAQTATTPITLEDIWSKRTFRSESVRGVRWMKDGQFYSELSDNKVIRRNITNKEDKLTLVDGGALGIQIDGYNFSADERQVLLMTNFESIYRRSFKADYYVYDIASKELKKLSEGGKQSYATFSPDGMQVAFARDNNVFVVDLSTMKEKQLTTDGKFNHIINGSADWVYEEEFSMAKAFFWAPDSKKIAYYTFDESGVKEYNMQMWSNGLYPEDYRFKYPKAGEDNSKITISVYHLSTDKVAKMDIGTEEDIYIPRVQWTQDAEVLSIIRMNRLQNKLEILHANATTGKSNVILTEESKTYVDIDYNDHLTYLKDGKQFIFTSEKDGYKHIYLYKLDGSLVRQITSGNWEVTSLVGIDESSRTPVLYYTSTEESSLDRDFYRIDARGRGKRKLSEQKGSTSVNMSNDFKYYISYFSSSKDVPTVALYKTKGNELLEVLKDNKAYQEVVEQYGFVPKEHMTFESASGESLNGYMLKPADFDETKKYPVLMFQYSGPGSNQVANRWGGGNFEWHQLLAQKGYIVTVVDGRGTGSKGRDFKHSTYAQLGKLEAQDQIHVANYLKGLSYVDGERIGIWGWSFGGYMSSLALFTGGDAFKMAIAVAPVTTWRFYDSIYTERFLKRPQDNASGYDDNSPIMHVDKLGDDKKYLLIHGTGDDNVHVQNAIMLQNALIKAGKQFDVFYYPNRNHGIYGGNTRLHLYKMMTNYVENNL</sequence>
<reference evidence="4" key="1">
    <citation type="journal article" date="2019" name="Int. J. Syst. Evol. Microbiol.">
        <title>The Global Catalogue of Microorganisms (GCM) 10K type strain sequencing project: providing services to taxonomists for standard genome sequencing and annotation.</title>
        <authorList>
            <consortium name="The Broad Institute Genomics Platform"/>
            <consortium name="The Broad Institute Genome Sequencing Center for Infectious Disease"/>
            <person name="Wu L."/>
            <person name="Ma J."/>
        </authorList>
    </citation>
    <scope>NUCLEOTIDE SEQUENCE [LARGE SCALE GENOMIC DNA]</scope>
    <source>
        <strain evidence="4">JCM 18326</strain>
    </source>
</reference>
<dbReference type="PANTHER" id="PTHR11731:SF193">
    <property type="entry name" value="DIPEPTIDYL PEPTIDASE 9"/>
    <property type="match status" value="1"/>
</dbReference>
<dbReference type="InterPro" id="IPR029058">
    <property type="entry name" value="AB_hydrolase_fold"/>
</dbReference>
<protein>
    <submittedName>
        <fullName evidence="3">S9 family peptidase</fullName>
    </submittedName>
</protein>
<dbReference type="PANTHER" id="PTHR11731">
    <property type="entry name" value="PROTEASE FAMILY S9B,C DIPEPTIDYL-PEPTIDASE IV-RELATED"/>
    <property type="match status" value="1"/>
</dbReference>
<keyword evidence="4" id="KW-1185">Reference proteome</keyword>
<dbReference type="Pfam" id="PF00930">
    <property type="entry name" value="DPPIV_N"/>
    <property type="match status" value="1"/>
</dbReference>
<dbReference type="InterPro" id="IPR002469">
    <property type="entry name" value="Peptidase_S9B_N"/>
</dbReference>
<evidence type="ECO:0000313" key="3">
    <source>
        <dbReference type="EMBL" id="GAA4845703.1"/>
    </source>
</evidence>
<proteinExistence type="predicted"/>
<comment type="caution">
    <text evidence="3">The sequence shown here is derived from an EMBL/GenBank/DDBJ whole genome shotgun (WGS) entry which is preliminary data.</text>
</comment>
<dbReference type="Pfam" id="PF00326">
    <property type="entry name" value="Peptidase_S9"/>
    <property type="match status" value="1"/>
</dbReference>
<feature type="domain" description="Dipeptidylpeptidase IV N-terminal" evidence="2">
    <location>
        <begin position="78"/>
        <end position="422"/>
    </location>
</feature>
<dbReference type="Proteomes" id="UP001500298">
    <property type="component" value="Unassembled WGS sequence"/>
</dbReference>
<accession>A0ABP9DK97</accession>
<name>A0ABP9DK97_9BACT</name>